<dbReference type="InterPro" id="IPR050109">
    <property type="entry name" value="HTH-type_TetR-like_transc_reg"/>
</dbReference>
<gene>
    <name evidence="6" type="ORF">SAMN05421854_102525</name>
</gene>
<evidence type="ECO:0000313" key="7">
    <source>
        <dbReference type="Proteomes" id="UP000199137"/>
    </source>
</evidence>
<name>A0A1I5IKN6_9PSEU</name>
<feature type="DNA-binding region" description="H-T-H motif" evidence="4">
    <location>
        <begin position="45"/>
        <end position="64"/>
    </location>
</feature>
<dbReference type="AlphaFoldDB" id="A0A1I5IKN6"/>
<evidence type="ECO:0000256" key="3">
    <source>
        <dbReference type="ARBA" id="ARBA00023163"/>
    </source>
</evidence>
<evidence type="ECO:0000256" key="4">
    <source>
        <dbReference type="PROSITE-ProRule" id="PRU00335"/>
    </source>
</evidence>
<dbReference type="GO" id="GO:0000976">
    <property type="term" value="F:transcription cis-regulatory region binding"/>
    <property type="evidence" value="ECO:0007669"/>
    <property type="project" value="TreeGrafter"/>
</dbReference>
<dbReference type="STRING" id="112413.SAMN05421854_102525"/>
<evidence type="ECO:0000256" key="2">
    <source>
        <dbReference type="ARBA" id="ARBA00023125"/>
    </source>
</evidence>
<protein>
    <submittedName>
        <fullName evidence="6">Transcriptional regulator, TetR family</fullName>
    </submittedName>
</protein>
<dbReference type="PROSITE" id="PS50977">
    <property type="entry name" value="HTH_TETR_2"/>
    <property type="match status" value="1"/>
</dbReference>
<evidence type="ECO:0000259" key="5">
    <source>
        <dbReference type="PROSITE" id="PS50977"/>
    </source>
</evidence>
<dbReference type="InterPro" id="IPR009057">
    <property type="entry name" value="Homeodomain-like_sf"/>
</dbReference>
<organism evidence="6 7">
    <name type="scientific">Amycolatopsis rubida</name>
    <dbReference type="NCBI Taxonomy" id="112413"/>
    <lineage>
        <taxon>Bacteria</taxon>
        <taxon>Bacillati</taxon>
        <taxon>Actinomycetota</taxon>
        <taxon>Actinomycetes</taxon>
        <taxon>Pseudonocardiales</taxon>
        <taxon>Pseudonocardiaceae</taxon>
        <taxon>Amycolatopsis</taxon>
    </lineage>
</organism>
<proteinExistence type="predicted"/>
<dbReference type="PANTHER" id="PTHR30055:SF238">
    <property type="entry name" value="MYCOFACTOCIN BIOSYNTHESIS TRANSCRIPTIONAL REGULATOR MFTR-RELATED"/>
    <property type="match status" value="1"/>
</dbReference>
<keyword evidence="2 4" id="KW-0238">DNA-binding</keyword>
<dbReference type="Pfam" id="PF00440">
    <property type="entry name" value="TetR_N"/>
    <property type="match status" value="1"/>
</dbReference>
<dbReference type="SUPFAM" id="SSF46689">
    <property type="entry name" value="Homeodomain-like"/>
    <property type="match status" value="1"/>
</dbReference>
<dbReference type="PRINTS" id="PR00455">
    <property type="entry name" value="HTHTETR"/>
</dbReference>
<dbReference type="Gene3D" id="1.10.10.60">
    <property type="entry name" value="Homeodomain-like"/>
    <property type="match status" value="1"/>
</dbReference>
<dbReference type="PROSITE" id="PS01081">
    <property type="entry name" value="HTH_TETR_1"/>
    <property type="match status" value="1"/>
</dbReference>
<reference evidence="7" key="1">
    <citation type="submission" date="2016-10" db="EMBL/GenBank/DDBJ databases">
        <authorList>
            <person name="Varghese N."/>
            <person name="Submissions S."/>
        </authorList>
    </citation>
    <scope>NUCLEOTIDE SEQUENCE [LARGE SCALE GENOMIC DNA]</scope>
    <source>
        <strain evidence="7">DSM 44637</strain>
    </source>
</reference>
<keyword evidence="3" id="KW-0804">Transcription</keyword>
<keyword evidence="1" id="KW-0805">Transcription regulation</keyword>
<dbReference type="InterPro" id="IPR041347">
    <property type="entry name" value="MftR_C"/>
</dbReference>
<evidence type="ECO:0000256" key="1">
    <source>
        <dbReference type="ARBA" id="ARBA00023015"/>
    </source>
</evidence>
<dbReference type="GO" id="GO:0003700">
    <property type="term" value="F:DNA-binding transcription factor activity"/>
    <property type="evidence" value="ECO:0007669"/>
    <property type="project" value="TreeGrafter"/>
</dbReference>
<dbReference type="Pfam" id="PF17754">
    <property type="entry name" value="TetR_C_14"/>
    <property type="match status" value="1"/>
</dbReference>
<feature type="domain" description="HTH tetR-type" evidence="5">
    <location>
        <begin position="22"/>
        <end position="82"/>
    </location>
</feature>
<dbReference type="Proteomes" id="UP000199137">
    <property type="component" value="Unassembled WGS sequence"/>
</dbReference>
<evidence type="ECO:0000313" key="6">
    <source>
        <dbReference type="EMBL" id="SFO61014.1"/>
    </source>
</evidence>
<sequence length="212" mass="23299">MSAGLHSMPYTCAMSLRERKRARTRQALIDAAMDLFERNGYDETTIADIAAAAEIGTRTFFSYFASKEELLFPDAESRVQALLQALANRAPDDRPIDLLVRVLADGGEVSNDIIGKLTPLRMRLLQTVPAIQGRALQIQFNAERRIAEILAEAFPEELDDLTARTLTGAFAGAVRGASQAMLDRTGELPPEQRAEATRQAIVTTLAPLLKRD</sequence>
<dbReference type="InterPro" id="IPR023772">
    <property type="entry name" value="DNA-bd_HTH_TetR-type_CS"/>
</dbReference>
<dbReference type="EMBL" id="FOWC01000002">
    <property type="protein sequence ID" value="SFO61014.1"/>
    <property type="molecule type" value="Genomic_DNA"/>
</dbReference>
<dbReference type="Gene3D" id="1.10.357.10">
    <property type="entry name" value="Tetracycline Repressor, domain 2"/>
    <property type="match status" value="1"/>
</dbReference>
<accession>A0A1I5IKN6</accession>
<dbReference type="PANTHER" id="PTHR30055">
    <property type="entry name" value="HTH-TYPE TRANSCRIPTIONAL REGULATOR RUTR"/>
    <property type="match status" value="1"/>
</dbReference>
<dbReference type="InterPro" id="IPR001647">
    <property type="entry name" value="HTH_TetR"/>
</dbReference>